<dbReference type="Proteomes" id="UP000465221">
    <property type="component" value="Unassembled WGS sequence"/>
</dbReference>
<evidence type="ECO:0000313" key="5">
    <source>
        <dbReference type="Proteomes" id="UP000465221"/>
    </source>
</evidence>
<sequence length="614" mass="66228">MYTIISTALFLLFVPAKVIAGCPPAPQPEPITVVELPLPPVAPSDAQGSCVNPTGCIGQTDELRNGNFLPDNNHIVATVNFTGAPAGGIYSGLQLIVLRTNGTAFPNGDAWKCITCGVPESQKMGITEMLEYPQAFKDGRRVLVGSNIVDGGALLSSDECTPNSTWIYPIRWNIAADGSGEGGVIRELRIHPDNVHLGFNAYTTNSASIDEFAYFSRLSFNPKPTAGLPLVPRYDLHNVTRLFNPDAPPQIIVSGTTLTINYSAINVGEFRGFSGLGREMFYVGPVWESGNIDLFAVDQITGVVRRVTENPGYADPIDSSHDDKWIVILDTRSTHRTMFMDGMRHVPPLTDLVSVPASSSIRNNGARRFFEPWILNYGGDCGNYFGQQVNGQGDGSPGSINDPQWNAQADPRWSWDGTKIAYYQALTVSPACGGANPLPCPVSTAQGGRTYRIMLATLTSRTPQKMRLIEPVSDVVPWGVPYVAGTADPSRPSPKQGNYTLIGKLSGFAAVSLINRSSGDGLATVGVTYHNFSDDGFHYLSGNEQVTSTAISQTLSRFDWESNLTSTGATYSTKVTSPGGFHLSLDVLENEFDANGTLTTTVNGDIYFQPLNYT</sequence>
<reference evidence="3" key="3">
    <citation type="submission" date="2021-01" db="EMBL/GenBank/DDBJ databases">
        <title>Pan-genome distribution and transcriptional activeness of fungal secondary metabolism genes in Aspergillus section Fumigati.</title>
        <authorList>
            <person name="Takahashi H."/>
            <person name="Umemura M."/>
            <person name="Ninomiya A."/>
            <person name="Kusuya Y."/>
            <person name="Urayama S."/>
            <person name="Shimizu M."/>
            <person name="Watanabe A."/>
            <person name="Kamei K."/>
            <person name="Yaguchi T."/>
            <person name="Hagiwara D."/>
        </authorList>
    </citation>
    <scope>NUCLEOTIDE SEQUENCE</scope>
    <source>
        <strain evidence="3">IFM 46973</strain>
    </source>
</reference>
<evidence type="ECO:0000256" key="1">
    <source>
        <dbReference type="SAM" id="SignalP"/>
    </source>
</evidence>
<feature type="signal peptide" evidence="1">
    <location>
        <begin position="1"/>
        <end position="20"/>
    </location>
</feature>
<dbReference type="AlphaFoldDB" id="A0A8E0QRA8"/>
<dbReference type="GeneID" id="66991341"/>
<reference evidence="3" key="1">
    <citation type="journal article" date="2015" name="Genome Announc.">
        <title>Draft Genome Sequence of the Pathogenic Filamentous Fungus Aspergillus udagawae Strain IFM 46973T.</title>
        <authorList>
            <person name="Kusuya Y."/>
            <person name="Takahashi-Nakaguchi A."/>
            <person name="Takahashi H."/>
            <person name="Yaguchi T."/>
        </authorList>
    </citation>
    <scope>NUCLEOTIDE SEQUENCE</scope>
    <source>
        <strain evidence="3">IFM 46973</strain>
    </source>
</reference>
<evidence type="ECO:0000313" key="3">
    <source>
        <dbReference type="EMBL" id="GIC87481.1"/>
    </source>
</evidence>
<gene>
    <name evidence="3" type="ORF">Aud_003865</name>
    <name evidence="2" type="ORF">IFM46972_10942</name>
</gene>
<organism evidence="3 4">
    <name type="scientific">Aspergillus udagawae</name>
    <dbReference type="NCBI Taxonomy" id="91492"/>
    <lineage>
        <taxon>Eukaryota</taxon>
        <taxon>Fungi</taxon>
        <taxon>Dikarya</taxon>
        <taxon>Ascomycota</taxon>
        <taxon>Pezizomycotina</taxon>
        <taxon>Eurotiomycetes</taxon>
        <taxon>Eurotiomycetidae</taxon>
        <taxon>Eurotiales</taxon>
        <taxon>Aspergillaceae</taxon>
        <taxon>Aspergillus</taxon>
        <taxon>Aspergillus subgen. Fumigati</taxon>
    </lineage>
</organism>
<dbReference type="EMBL" id="BBXM02000003">
    <property type="protein sequence ID" value="GIC87481.1"/>
    <property type="molecule type" value="Genomic_DNA"/>
</dbReference>
<evidence type="ECO:0000313" key="4">
    <source>
        <dbReference type="Proteomes" id="UP000036893"/>
    </source>
</evidence>
<protein>
    <recommendedName>
        <fullName evidence="6">Saponin hydrolase</fullName>
    </recommendedName>
</protein>
<evidence type="ECO:0008006" key="6">
    <source>
        <dbReference type="Google" id="ProtNLM"/>
    </source>
</evidence>
<dbReference type="RefSeq" id="XP_043144747.1">
    <property type="nucleotide sequence ID" value="XM_043288812.1"/>
</dbReference>
<feature type="chain" id="PRO_5042773390" description="Saponin hydrolase" evidence="1">
    <location>
        <begin position="21"/>
        <end position="614"/>
    </location>
</feature>
<dbReference type="EMBL" id="BLKC01000161">
    <property type="protein sequence ID" value="GFF57903.1"/>
    <property type="molecule type" value="Genomic_DNA"/>
</dbReference>
<dbReference type="InterPro" id="IPR011042">
    <property type="entry name" value="6-blade_b-propeller_TolB-like"/>
</dbReference>
<reference evidence="2 5" key="2">
    <citation type="submission" date="2020-01" db="EMBL/GenBank/DDBJ databases">
        <title>Draft genome sequence of Aspergillus udagawae IFM 46972.</title>
        <authorList>
            <person name="Takahashi H."/>
            <person name="Yaguchi T."/>
        </authorList>
    </citation>
    <scope>NUCLEOTIDE SEQUENCE [LARGE SCALE GENOMIC DNA]</scope>
    <source>
        <strain evidence="2 5">IFM 46972</strain>
    </source>
</reference>
<proteinExistence type="predicted"/>
<dbReference type="Proteomes" id="UP000036893">
    <property type="component" value="Unassembled WGS sequence"/>
</dbReference>
<name>A0A8E0QRA8_9EURO</name>
<keyword evidence="1" id="KW-0732">Signal</keyword>
<comment type="caution">
    <text evidence="3">The sequence shown here is derived from an EMBL/GenBank/DDBJ whole genome shotgun (WGS) entry which is preliminary data.</text>
</comment>
<evidence type="ECO:0000313" key="2">
    <source>
        <dbReference type="EMBL" id="GFF57903.1"/>
    </source>
</evidence>
<accession>A0A8E0QRA8</accession>
<dbReference type="Gene3D" id="2.120.10.30">
    <property type="entry name" value="TolB, C-terminal domain"/>
    <property type="match status" value="1"/>
</dbReference>